<feature type="chain" id="PRO_5024459458" evidence="1">
    <location>
        <begin position="21"/>
        <end position="137"/>
    </location>
</feature>
<keyword evidence="4" id="KW-1185">Reference proteome</keyword>
<name>A0A5R9KU05_9BACT</name>
<accession>A0A5R9KU05</accession>
<keyword evidence="1" id="KW-0732">Signal</keyword>
<sequence>MKKVHSLILLFVFTALTVSAQQESKQAIVAPDAQALAKIKAGKAYLVDVRTPDEFSTGHLQHATNIDYNAPRFSARLAKLNKKKPVYLYCRSGNRSGKSTDTLKTLGFKEYYNIGGFEKLKEQGFPADPASTAAARK</sequence>
<dbReference type="Proteomes" id="UP000306402">
    <property type="component" value="Unassembled WGS sequence"/>
</dbReference>
<dbReference type="AlphaFoldDB" id="A0A5R9KU05"/>
<reference evidence="3 4" key="1">
    <citation type="submission" date="2019-05" db="EMBL/GenBank/DDBJ databases">
        <authorList>
            <person name="Qu J.-H."/>
        </authorList>
    </citation>
    <scope>NUCLEOTIDE SEQUENCE [LARGE SCALE GENOMIC DNA]</scope>
    <source>
        <strain evidence="3 4">T17</strain>
    </source>
</reference>
<proteinExistence type="predicted"/>
<evidence type="ECO:0000259" key="2">
    <source>
        <dbReference type="PROSITE" id="PS50206"/>
    </source>
</evidence>
<dbReference type="Gene3D" id="3.40.250.10">
    <property type="entry name" value="Rhodanese-like domain"/>
    <property type="match status" value="1"/>
</dbReference>
<evidence type="ECO:0000313" key="3">
    <source>
        <dbReference type="EMBL" id="TLU99536.1"/>
    </source>
</evidence>
<dbReference type="Pfam" id="PF00581">
    <property type="entry name" value="Rhodanese"/>
    <property type="match status" value="1"/>
</dbReference>
<feature type="domain" description="Rhodanese" evidence="2">
    <location>
        <begin position="40"/>
        <end position="129"/>
    </location>
</feature>
<dbReference type="SUPFAM" id="SSF52821">
    <property type="entry name" value="Rhodanese/Cell cycle control phosphatase"/>
    <property type="match status" value="1"/>
</dbReference>
<dbReference type="InterPro" id="IPR050229">
    <property type="entry name" value="GlpE_sulfurtransferase"/>
</dbReference>
<dbReference type="PANTHER" id="PTHR43031:SF1">
    <property type="entry name" value="PYRIDINE NUCLEOTIDE-DISULPHIDE OXIDOREDUCTASE"/>
    <property type="match status" value="1"/>
</dbReference>
<protein>
    <submittedName>
        <fullName evidence="3">Rhodanese-like domain-containing protein</fullName>
    </submittedName>
</protein>
<dbReference type="InterPro" id="IPR036873">
    <property type="entry name" value="Rhodanese-like_dom_sf"/>
</dbReference>
<comment type="caution">
    <text evidence="3">The sequence shown here is derived from an EMBL/GenBank/DDBJ whole genome shotgun (WGS) entry which is preliminary data.</text>
</comment>
<dbReference type="PROSITE" id="PS50206">
    <property type="entry name" value="RHODANESE_3"/>
    <property type="match status" value="1"/>
</dbReference>
<dbReference type="PANTHER" id="PTHR43031">
    <property type="entry name" value="FAD-DEPENDENT OXIDOREDUCTASE"/>
    <property type="match status" value="1"/>
</dbReference>
<organism evidence="3 4">
    <name type="scientific">Dyadobacter luticola</name>
    <dbReference type="NCBI Taxonomy" id="1979387"/>
    <lineage>
        <taxon>Bacteria</taxon>
        <taxon>Pseudomonadati</taxon>
        <taxon>Bacteroidota</taxon>
        <taxon>Cytophagia</taxon>
        <taxon>Cytophagales</taxon>
        <taxon>Spirosomataceae</taxon>
        <taxon>Dyadobacter</taxon>
    </lineage>
</organism>
<dbReference type="RefSeq" id="WP_138367825.1">
    <property type="nucleotide sequence ID" value="NZ_VCEJ01000005.1"/>
</dbReference>
<gene>
    <name evidence="3" type="ORF">FEN17_23570</name>
</gene>
<dbReference type="EMBL" id="VCEJ01000005">
    <property type="protein sequence ID" value="TLU99536.1"/>
    <property type="molecule type" value="Genomic_DNA"/>
</dbReference>
<dbReference type="OrthoDB" id="9808735at2"/>
<dbReference type="SMART" id="SM00450">
    <property type="entry name" value="RHOD"/>
    <property type="match status" value="1"/>
</dbReference>
<evidence type="ECO:0000313" key="4">
    <source>
        <dbReference type="Proteomes" id="UP000306402"/>
    </source>
</evidence>
<dbReference type="CDD" id="cd00158">
    <property type="entry name" value="RHOD"/>
    <property type="match status" value="1"/>
</dbReference>
<evidence type="ECO:0000256" key="1">
    <source>
        <dbReference type="SAM" id="SignalP"/>
    </source>
</evidence>
<feature type="signal peptide" evidence="1">
    <location>
        <begin position="1"/>
        <end position="20"/>
    </location>
</feature>
<dbReference type="InterPro" id="IPR001763">
    <property type="entry name" value="Rhodanese-like_dom"/>
</dbReference>